<dbReference type="PATRIC" id="fig|213810.4.peg.1096"/>
<reference evidence="3" key="1">
    <citation type="submission" date="2010-03" db="EMBL/GenBank/DDBJ databases">
        <title>The genome sequence of Ruminococcus sp. 18P13.</title>
        <authorList>
            <consortium name="metaHIT consortium -- http://www.metahit.eu/"/>
            <person name="Pajon A."/>
            <person name="Turner K."/>
            <person name="Parkhill J."/>
            <person name="Bernalier A."/>
        </authorList>
    </citation>
    <scope>NUCLEOTIDE SEQUENCE [LARGE SCALE GENOMIC DNA]</scope>
    <source>
        <strain evidence="3">Type strain: 18P13</strain>
    </source>
</reference>
<feature type="coiled-coil region" evidence="1">
    <location>
        <begin position="76"/>
        <end position="103"/>
    </location>
</feature>
<keyword evidence="1" id="KW-0175">Coiled coil</keyword>
<dbReference type="STRING" id="213810.RUM_00900"/>
<dbReference type="EMBL" id="FP929052">
    <property type="protein sequence ID" value="CBL16362.1"/>
    <property type="molecule type" value="Genomic_DNA"/>
</dbReference>
<dbReference type="SUPFAM" id="SSF75712">
    <property type="entry name" value="Rad50 coiled-coil Zn hook"/>
    <property type="match status" value="1"/>
</dbReference>
<gene>
    <name evidence="3" type="ordered locus">RUM_00900</name>
</gene>
<dbReference type="Pfam" id="PF12773">
    <property type="entry name" value="DZR"/>
    <property type="match status" value="1"/>
</dbReference>
<dbReference type="RefSeq" id="WP_015557270.1">
    <property type="nucleotide sequence ID" value="NC_021039.1"/>
</dbReference>
<proteinExistence type="predicted"/>
<evidence type="ECO:0000313" key="4">
    <source>
        <dbReference type="Proteomes" id="UP000007054"/>
    </source>
</evidence>
<evidence type="ECO:0000259" key="2">
    <source>
        <dbReference type="Pfam" id="PF12773"/>
    </source>
</evidence>
<dbReference type="HOGENOM" id="CLU_117098_0_0_9"/>
<reference evidence="3" key="2">
    <citation type="submission" date="2010-03" db="EMBL/GenBank/DDBJ databases">
        <authorList>
            <person name="Pajon A."/>
        </authorList>
    </citation>
    <scope>NUCLEOTIDE SEQUENCE</scope>
    <source>
        <strain evidence="3">Type strain: 18P13</strain>
    </source>
</reference>
<dbReference type="KEGG" id="rch:RUM_00900"/>
<dbReference type="GeneID" id="83154951"/>
<dbReference type="InterPro" id="IPR025874">
    <property type="entry name" value="DZR"/>
</dbReference>
<feature type="domain" description="DZANK-type" evidence="2">
    <location>
        <begin position="106"/>
        <end position="164"/>
    </location>
</feature>
<evidence type="ECO:0000256" key="1">
    <source>
        <dbReference type="SAM" id="Coils"/>
    </source>
</evidence>
<organism evidence="3 4">
    <name type="scientific">Ruminococcus champanellensis (strain DSM 18848 / JCM 17042 / KCTC 15320 / 18P13)</name>
    <dbReference type="NCBI Taxonomy" id="213810"/>
    <lineage>
        <taxon>Bacteria</taxon>
        <taxon>Bacillati</taxon>
        <taxon>Bacillota</taxon>
        <taxon>Clostridia</taxon>
        <taxon>Eubacteriales</taxon>
        <taxon>Oscillospiraceae</taxon>
        <taxon>Ruminococcus</taxon>
    </lineage>
</organism>
<keyword evidence="4" id="KW-1185">Reference proteome</keyword>
<sequence>MADMSNFFDKVKESAANAAAATGKAVKGASNSAKKMAETAKLKHEISGLEDKTAGVFREIGELFYTRSNGEADEAYAELFAKVAETRKEIEQKQAELSQLENSATCPACGKRVKSSAVFCSYCGAKVKQEEPAEESVAETPDKSHCPACGAETVADAVFCPACGARMTPAEDVVDVPKEDVTVEPAKE</sequence>
<dbReference type="Proteomes" id="UP000007054">
    <property type="component" value="Chromosome"/>
</dbReference>
<name>D4L9R7_RUMC1</name>
<dbReference type="AlphaFoldDB" id="D4L9R7"/>
<dbReference type="BioCyc" id="RCHA213810:RUM_RS00445-MONOMER"/>
<protein>
    <recommendedName>
        <fullName evidence="2">DZANK-type domain-containing protein</fullName>
    </recommendedName>
</protein>
<evidence type="ECO:0000313" key="3">
    <source>
        <dbReference type="EMBL" id="CBL16362.1"/>
    </source>
</evidence>
<accession>D4L9R7</accession>